<comment type="caution">
    <text evidence="1">The sequence shown here is derived from an EMBL/GenBank/DDBJ whole genome shotgun (WGS) entry which is preliminary data.</text>
</comment>
<protein>
    <submittedName>
        <fullName evidence="1">Uncharacterized protein</fullName>
    </submittedName>
</protein>
<accession>A0ABT2UY94</accession>
<evidence type="ECO:0000313" key="2">
    <source>
        <dbReference type="Proteomes" id="UP001652395"/>
    </source>
</evidence>
<dbReference type="RefSeq" id="WP_262562991.1">
    <property type="nucleotide sequence ID" value="NZ_JAOQJF010000006.1"/>
</dbReference>
<dbReference type="Proteomes" id="UP001652395">
    <property type="component" value="Unassembled WGS sequence"/>
</dbReference>
<gene>
    <name evidence="1" type="ORF">OCV69_04140</name>
</gene>
<name>A0ABT2UY94_9FIRM</name>
<sequence length="59" mass="6592">MKDIGAFPKGREALWKIQFSARNRTRSFGSMTGIKVPDGSGASFPEPMLMCGKVIKRFR</sequence>
<dbReference type="EMBL" id="JAOQJF010000006">
    <property type="protein sequence ID" value="MCU6799131.1"/>
    <property type="molecule type" value="Genomic_DNA"/>
</dbReference>
<proteinExistence type="predicted"/>
<evidence type="ECO:0000313" key="1">
    <source>
        <dbReference type="EMBL" id="MCU6799131.1"/>
    </source>
</evidence>
<reference evidence="1 2" key="1">
    <citation type="journal article" date="2021" name="ISME Commun">
        <title>Automated analysis of genomic sequences facilitates high-throughput and comprehensive description of bacteria.</title>
        <authorList>
            <person name="Hitch T.C.A."/>
        </authorList>
    </citation>
    <scope>NUCLEOTIDE SEQUENCE [LARGE SCALE GENOMIC DNA]</scope>
    <source>
        <strain evidence="2">f_CCE</strain>
    </source>
</reference>
<organism evidence="1 2">
    <name type="scientific">Alitiscatomonas aceti</name>
    <dbReference type="NCBI Taxonomy" id="2981724"/>
    <lineage>
        <taxon>Bacteria</taxon>
        <taxon>Bacillati</taxon>
        <taxon>Bacillota</taxon>
        <taxon>Clostridia</taxon>
        <taxon>Lachnospirales</taxon>
        <taxon>Lachnospiraceae</taxon>
        <taxon>Alitiscatomonas</taxon>
    </lineage>
</organism>
<keyword evidence="2" id="KW-1185">Reference proteome</keyword>